<dbReference type="RefSeq" id="WP_011820377.1">
    <property type="nucleotide sequence ID" value="NC_008817.1"/>
</dbReference>
<reference evidence="1 2" key="1">
    <citation type="journal article" date="2007" name="PLoS Genet.">
        <title>Patterns and implications of gene gain and loss in the evolution of Prochlorococcus.</title>
        <authorList>
            <person name="Kettler G.C."/>
            <person name="Martiny A.C."/>
            <person name="Huang K."/>
            <person name="Zucker J."/>
            <person name="Coleman M.L."/>
            <person name="Rodrigue S."/>
            <person name="Chen F."/>
            <person name="Lapidus A."/>
            <person name="Ferriera S."/>
            <person name="Johnson J."/>
            <person name="Steglich C."/>
            <person name="Church G.M."/>
            <person name="Richardson P."/>
            <person name="Chisholm S.W."/>
        </authorList>
    </citation>
    <scope>NUCLEOTIDE SEQUENCE [LARGE SCALE GENOMIC DNA]</scope>
    <source>
        <strain evidence="1 2">MIT 9515</strain>
    </source>
</reference>
<dbReference type="HOGENOM" id="CLU_1041548_0_0_3"/>
<organism evidence="1 2">
    <name type="scientific">Prochlorococcus marinus (strain MIT 9515)</name>
    <dbReference type="NCBI Taxonomy" id="167542"/>
    <lineage>
        <taxon>Bacteria</taxon>
        <taxon>Bacillati</taxon>
        <taxon>Cyanobacteriota</taxon>
        <taxon>Cyanophyceae</taxon>
        <taxon>Synechococcales</taxon>
        <taxon>Prochlorococcaceae</taxon>
        <taxon>Prochlorococcus</taxon>
    </lineage>
</organism>
<gene>
    <name evidence="1" type="ordered locus">P9515_10701</name>
</gene>
<dbReference type="STRING" id="167542.P9515_10701"/>
<dbReference type="EMBL" id="CP000552">
    <property type="protein sequence ID" value="ABM72277.1"/>
    <property type="molecule type" value="Genomic_DNA"/>
</dbReference>
<proteinExistence type="predicted"/>
<dbReference type="eggNOG" id="ENOG50315TT">
    <property type="taxonomic scope" value="Bacteria"/>
</dbReference>
<dbReference type="AlphaFoldDB" id="A2BWW6"/>
<dbReference type="OrthoDB" id="539351at2"/>
<dbReference type="KEGG" id="pmc:P9515_10701"/>
<evidence type="ECO:0000313" key="2">
    <source>
        <dbReference type="Proteomes" id="UP000001589"/>
    </source>
</evidence>
<protein>
    <submittedName>
        <fullName evidence="1">Possible Paired amphipathic helix repeat</fullName>
    </submittedName>
</protein>
<name>A2BWW6_PROM5</name>
<sequence length="272" mass="32580">MYNNLRFELSFKNILQLENKIDFCISNKINKINIPCKGLIKKELLNETIEYIGNKYKGIDVVYHYSFYHQYTVNRRNSYLEFLNFIEKCIYYKNKDILLVSGSNKRKNFEVLDVLTDYRSEKKVDINIGVAYNPYLQKYFNKSEERVRFEKKISSGLTKSIWFQFGTDIKLLESEFNILKKIILNNSSNSNKESIKFFGSLLIPSKQFISRFKFRPWKGVYILDEYLYSLDDFRRFTKDLIKFYLDNNICPVIETDFTSTKKMMEIDNLLKI</sequence>
<accession>A2BWW6</accession>
<dbReference type="Proteomes" id="UP000001589">
    <property type="component" value="Chromosome"/>
</dbReference>
<dbReference type="GeneID" id="60200350"/>
<evidence type="ECO:0000313" key="1">
    <source>
        <dbReference type="EMBL" id="ABM72277.1"/>
    </source>
</evidence>